<evidence type="ECO:0000313" key="2">
    <source>
        <dbReference type="Proteomes" id="UP000183926"/>
    </source>
</evidence>
<dbReference type="AlphaFoldDB" id="A0A1I7I8Y4"/>
<evidence type="ECO:0008006" key="3">
    <source>
        <dbReference type="Google" id="ProtNLM"/>
    </source>
</evidence>
<evidence type="ECO:0000313" key="1">
    <source>
        <dbReference type="EMBL" id="SFU69422.1"/>
    </source>
</evidence>
<gene>
    <name evidence="1" type="ORF">SAMN05216339_107124</name>
</gene>
<reference evidence="1 2" key="1">
    <citation type="submission" date="2016-10" db="EMBL/GenBank/DDBJ databases">
        <authorList>
            <person name="de Groot N.N."/>
        </authorList>
    </citation>
    <scope>NUCLEOTIDE SEQUENCE [LARGE SCALE GENOMIC DNA]</scope>
    <source>
        <strain evidence="1 2">Nm24</strain>
    </source>
</reference>
<organism evidence="1 2">
    <name type="scientific">Nitrosomonas eutropha</name>
    <dbReference type="NCBI Taxonomy" id="916"/>
    <lineage>
        <taxon>Bacteria</taxon>
        <taxon>Pseudomonadati</taxon>
        <taxon>Pseudomonadota</taxon>
        <taxon>Betaproteobacteria</taxon>
        <taxon>Nitrosomonadales</taxon>
        <taxon>Nitrosomonadaceae</taxon>
        <taxon>Nitrosomonas</taxon>
    </lineage>
</organism>
<proteinExistence type="predicted"/>
<dbReference type="EMBL" id="FPBL01000007">
    <property type="protein sequence ID" value="SFU69422.1"/>
    <property type="molecule type" value="Genomic_DNA"/>
</dbReference>
<accession>A0A1I7I8Y4</accession>
<sequence>MLHALIKTGADVGYFLTSNKYEIDFHARLPSGELWLVQVSLDISDETTLAREIRPFANLSPAEAGARKLLISLYSSSSVGVPDEVEHISASEWLLSFETVLAAR</sequence>
<dbReference type="Proteomes" id="UP000183926">
    <property type="component" value="Unassembled WGS sequence"/>
</dbReference>
<protein>
    <recommendedName>
        <fullName evidence="3">DUF4143 domain-containing protein</fullName>
    </recommendedName>
</protein>
<name>A0A1I7I8Y4_9PROT</name>